<dbReference type="InterPro" id="IPR050248">
    <property type="entry name" value="Polysacc_deacetylase_ArnD"/>
</dbReference>
<gene>
    <name evidence="5" type="ORF">E6K72_09645</name>
</gene>
<feature type="compositionally biased region" description="Basic and acidic residues" evidence="3">
    <location>
        <begin position="36"/>
        <end position="46"/>
    </location>
</feature>
<dbReference type="AlphaFoldDB" id="A0A538SL06"/>
<organism evidence="5 6">
    <name type="scientific">Eiseniibacteriota bacterium</name>
    <dbReference type="NCBI Taxonomy" id="2212470"/>
    <lineage>
        <taxon>Bacteria</taxon>
        <taxon>Candidatus Eiseniibacteriota</taxon>
    </lineage>
</organism>
<dbReference type="InterPro" id="IPR011330">
    <property type="entry name" value="Glyco_hydro/deAcase_b/a-brl"/>
</dbReference>
<dbReference type="GO" id="GO:0016020">
    <property type="term" value="C:membrane"/>
    <property type="evidence" value="ECO:0007669"/>
    <property type="project" value="TreeGrafter"/>
</dbReference>
<evidence type="ECO:0000256" key="1">
    <source>
        <dbReference type="ARBA" id="ARBA00022723"/>
    </source>
</evidence>
<feature type="compositionally biased region" description="Basic and acidic residues" evidence="3">
    <location>
        <begin position="58"/>
        <end position="83"/>
    </location>
</feature>
<feature type="domain" description="NodB homology" evidence="4">
    <location>
        <begin position="103"/>
        <end position="336"/>
    </location>
</feature>
<comment type="caution">
    <text evidence="5">The sequence shown here is derived from an EMBL/GenBank/DDBJ whole genome shotgun (WGS) entry which is preliminary data.</text>
</comment>
<dbReference type="Gene3D" id="3.20.20.370">
    <property type="entry name" value="Glycoside hydrolase/deacetylase"/>
    <property type="match status" value="1"/>
</dbReference>
<dbReference type="PANTHER" id="PTHR10587:SF133">
    <property type="entry name" value="CHITIN DEACETYLASE 1-RELATED"/>
    <property type="match status" value="1"/>
</dbReference>
<dbReference type="Proteomes" id="UP000317716">
    <property type="component" value="Unassembled WGS sequence"/>
</dbReference>
<dbReference type="GO" id="GO:0016810">
    <property type="term" value="F:hydrolase activity, acting on carbon-nitrogen (but not peptide) bonds"/>
    <property type="evidence" value="ECO:0007669"/>
    <property type="project" value="InterPro"/>
</dbReference>
<sequence length="419" mass="47480">MIPLQHRGRRLPQAGVRPRRPVRQEPALRRGHRLVQPRERAERPDPARGGGHAARAAPRQEHDARENPGRAQHDSRGEDEHRSPTHSRSTGRMIVRALPAAGREVAVTFDDLPVVSVTRWDVASHRAITTRLLYAIAAHAVPAVGFVNEENLLADGVTDPARVDMLRQWLDAGLELANHTFAHLDLHETPIERFEADVVRGEPVLRELLRARGMALRYFRHPYLHTGTDLATKRRLEALLAARGCSIAPVTVDVEDYLFAQAYDRAVELGRHGMARQVAEAFVSHVESKFAYHEDLSRRLLGYEVRQVLLLHANSINAERFDALAHMLERRGYTFVTLERALADGAYAAADDYARPDGIGWLQRWALNRGRPEHFLDGEPVTPRWVRVRAGEGWEGRIVRWMARMHRARRRIMGMKAAA</sequence>
<dbReference type="SUPFAM" id="SSF88713">
    <property type="entry name" value="Glycoside hydrolase/deacetylase"/>
    <property type="match status" value="1"/>
</dbReference>
<feature type="region of interest" description="Disordered" evidence="3">
    <location>
        <begin position="1"/>
        <end position="92"/>
    </location>
</feature>
<evidence type="ECO:0000256" key="2">
    <source>
        <dbReference type="ARBA" id="ARBA00022801"/>
    </source>
</evidence>
<reference evidence="5 6" key="1">
    <citation type="journal article" date="2019" name="Nat. Microbiol.">
        <title>Mediterranean grassland soil C-N compound turnover is dependent on rainfall and depth, and is mediated by genomically divergent microorganisms.</title>
        <authorList>
            <person name="Diamond S."/>
            <person name="Andeer P.F."/>
            <person name="Li Z."/>
            <person name="Crits-Christoph A."/>
            <person name="Burstein D."/>
            <person name="Anantharaman K."/>
            <person name="Lane K.R."/>
            <person name="Thomas B.C."/>
            <person name="Pan C."/>
            <person name="Northen T.R."/>
            <person name="Banfield J.F."/>
        </authorList>
    </citation>
    <scope>NUCLEOTIDE SEQUENCE [LARGE SCALE GENOMIC DNA]</scope>
    <source>
        <strain evidence="5">WS_2</strain>
    </source>
</reference>
<evidence type="ECO:0000256" key="3">
    <source>
        <dbReference type="SAM" id="MobiDB-lite"/>
    </source>
</evidence>
<dbReference type="EMBL" id="VBOS01000340">
    <property type="protein sequence ID" value="TMQ52056.1"/>
    <property type="molecule type" value="Genomic_DNA"/>
</dbReference>
<dbReference type="PROSITE" id="PS51677">
    <property type="entry name" value="NODB"/>
    <property type="match status" value="1"/>
</dbReference>
<protein>
    <submittedName>
        <fullName evidence="5">Polysaccharide deacetylase</fullName>
    </submittedName>
</protein>
<feature type="compositionally biased region" description="Basic residues" evidence="3">
    <location>
        <begin position="1"/>
        <end position="10"/>
    </location>
</feature>
<evidence type="ECO:0000259" key="4">
    <source>
        <dbReference type="PROSITE" id="PS51677"/>
    </source>
</evidence>
<dbReference type="InterPro" id="IPR002509">
    <property type="entry name" value="NODB_dom"/>
</dbReference>
<proteinExistence type="predicted"/>
<name>A0A538SL06_UNCEI</name>
<evidence type="ECO:0000313" key="6">
    <source>
        <dbReference type="Proteomes" id="UP000317716"/>
    </source>
</evidence>
<dbReference type="PANTHER" id="PTHR10587">
    <property type="entry name" value="GLYCOSYL TRANSFERASE-RELATED"/>
    <property type="match status" value="1"/>
</dbReference>
<accession>A0A538SL06</accession>
<dbReference type="GO" id="GO:0046872">
    <property type="term" value="F:metal ion binding"/>
    <property type="evidence" value="ECO:0007669"/>
    <property type="project" value="UniProtKB-KW"/>
</dbReference>
<keyword evidence="2" id="KW-0378">Hydrolase</keyword>
<dbReference type="GO" id="GO:0005975">
    <property type="term" value="P:carbohydrate metabolic process"/>
    <property type="evidence" value="ECO:0007669"/>
    <property type="project" value="InterPro"/>
</dbReference>
<keyword evidence="1" id="KW-0479">Metal-binding</keyword>
<evidence type="ECO:0000313" key="5">
    <source>
        <dbReference type="EMBL" id="TMQ52056.1"/>
    </source>
</evidence>
<dbReference type="Pfam" id="PF01522">
    <property type="entry name" value="Polysacc_deac_1"/>
    <property type="match status" value="1"/>
</dbReference>